<dbReference type="PROSITE" id="PS51147">
    <property type="entry name" value="PFTA"/>
    <property type="match status" value="5"/>
</dbReference>
<dbReference type="HOGENOM" id="CLU_031996_3_0_1"/>
<dbReference type="InterPro" id="IPR036254">
    <property type="entry name" value="RabGGT_asu_insert-dom_sf"/>
</dbReference>
<accession>V4C0L0</accession>
<dbReference type="PANTHER" id="PTHR11129:SF2">
    <property type="entry name" value="GERANYLGERANYL TRANSFERASE TYPE-2 SUBUNIT ALPHA"/>
    <property type="match status" value="1"/>
</dbReference>
<evidence type="ECO:0000256" key="2">
    <source>
        <dbReference type="ARBA" id="ARBA00022553"/>
    </source>
</evidence>
<gene>
    <name evidence="11" type="ORF">LOTGIDRAFT_160736</name>
</gene>
<dbReference type="AlphaFoldDB" id="V4C0L0"/>
<dbReference type="FunFam" id="1.25.40.120:FF:000001">
    <property type="entry name" value="Geranylgeranyl transferase type-2 subunit alpha"/>
    <property type="match status" value="1"/>
</dbReference>
<dbReference type="OrthoDB" id="1658at2759"/>
<sequence>MHGRLKVRTTAEQQEAKRKEREKKQKIYTAATQRTFQKRENKEYDEEALKITGEILSVNPDFYSLWNFRKEIFLHFKDVKPTEELNKLFEEELYFLESCLKVNPKSYGTWHHRCFVMTTMPIPDWTRELQLCNKFLEYDERNFHCWDYRRFVVKTSNVPAKDEFDFTTAKIASNFSNYSSWHYRSKLLPQLYPDSHHSSGVQEDILLQEFETVQNAFFTDPNDQSSWFYHRWLLGRGCRKLDIDSVYISRHKSCILVTFTKTLLISRENSINLVINGKDVEGEWLNQKQQAKYSTFWISFCNNFWCSS</sequence>
<comment type="similarity">
    <text evidence="1 8">Belongs to the protein prenyltransferase subunit alpha family.</text>
</comment>
<organism evidence="11 12">
    <name type="scientific">Lottia gigantea</name>
    <name type="common">Giant owl limpet</name>
    <dbReference type="NCBI Taxonomy" id="225164"/>
    <lineage>
        <taxon>Eukaryota</taxon>
        <taxon>Metazoa</taxon>
        <taxon>Spiralia</taxon>
        <taxon>Lophotrochozoa</taxon>
        <taxon>Mollusca</taxon>
        <taxon>Gastropoda</taxon>
        <taxon>Patellogastropoda</taxon>
        <taxon>Lottioidea</taxon>
        <taxon>Lottiidae</taxon>
        <taxon>Lottia</taxon>
    </lineage>
</organism>
<evidence type="ECO:0000256" key="4">
    <source>
        <dbReference type="ARBA" id="ARBA00022614"/>
    </source>
</evidence>
<dbReference type="CTD" id="20238487"/>
<name>V4C0L0_LOTGI</name>
<dbReference type="GO" id="GO:0004663">
    <property type="term" value="F:Rab geranylgeranyltransferase activity"/>
    <property type="evidence" value="ECO:0007669"/>
    <property type="project" value="UniProtKB-UniRule"/>
</dbReference>
<keyword evidence="5 8" id="KW-0808">Transferase</keyword>
<dbReference type="Pfam" id="PF01239">
    <property type="entry name" value="PPTA"/>
    <property type="match status" value="5"/>
</dbReference>
<dbReference type="InterPro" id="IPR009087">
    <property type="entry name" value="RabGGT_asu_insert-domain"/>
</dbReference>
<dbReference type="PANTHER" id="PTHR11129">
    <property type="entry name" value="PROTEIN FARNESYLTRANSFERASE ALPHA SUBUNIT/RAB GERANYLGERANYL TRANSFERASE ALPHA SUBUNIT"/>
    <property type="match status" value="1"/>
</dbReference>
<dbReference type="SUPFAM" id="SSF48439">
    <property type="entry name" value="Protein prenylyltransferase"/>
    <property type="match status" value="1"/>
</dbReference>
<evidence type="ECO:0000256" key="3">
    <source>
        <dbReference type="ARBA" id="ARBA00022602"/>
    </source>
</evidence>
<dbReference type="Gene3D" id="1.25.40.120">
    <property type="entry name" value="Protein prenylyltransferase"/>
    <property type="match status" value="1"/>
</dbReference>
<evidence type="ECO:0000256" key="5">
    <source>
        <dbReference type="ARBA" id="ARBA00022679"/>
    </source>
</evidence>
<dbReference type="GeneID" id="20238487"/>
<evidence type="ECO:0000313" key="11">
    <source>
        <dbReference type="EMBL" id="ESO94984.1"/>
    </source>
</evidence>
<evidence type="ECO:0000259" key="10">
    <source>
        <dbReference type="Pfam" id="PF07711"/>
    </source>
</evidence>
<feature type="compositionally biased region" description="Basic and acidic residues" evidence="9">
    <location>
        <begin position="14"/>
        <end position="25"/>
    </location>
</feature>
<dbReference type="InterPro" id="IPR002088">
    <property type="entry name" value="Prenyl_trans_a"/>
</dbReference>
<evidence type="ECO:0000256" key="6">
    <source>
        <dbReference type="ARBA" id="ARBA00022737"/>
    </source>
</evidence>
<dbReference type="EMBL" id="KB201701">
    <property type="protein sequence ID" value="ESO94984.1"/>
    <property type="molecule type" value="Genomic_DNA"/>
</dbReference>
<keyword evidence="12" id="KW-1185">Reference proteome</keyword>
<dbReference type="GO" id="GO:0008270">
    <property type="term" value="F:zinc ion binding"/>
    <property type="evidence" value="ECO:0007669"/>
    <property type="project" value="InterPro"/>
</dbReference>
<dbReference type="Proteomes" id="UP000030746">
    <property type="component" value="Unassembled WGS sequence"/>
</dbReference>
<keyword evidence="2" id="KW-0597">Phosphoprotein</keyword>
<evidence type="ECO:0000256" key="9">
    <source>
        <dbReference type="SAM" id="MobiDB-lite"/>
    </source>
</evidence>
<dbReference type="STRING" id="225164.V4C0L0"/>
<proteinExistence type="inferred from homology"/>
<evidence type="ECO:0000256" key="8">
    <source>
        <dbReference type="RuleBase" id="RU367120"/>
    </source>
</evidence>
<comment type="function">
    <text evidence="8">Catalyzes the transfer of a geranyl-geranyl moiety from geranyl-geranyl pyrophosphate to cysteines occuring in specific C-terminal amino acid sequences.</text>
</comment>
<dbReference type="SUPFAM" id="SSF49594">
    <property type="entry name" value="Rab geranylgeranyltransferase alpha-subunit, insert domain"/>
    <property type="match status" value="1"/>
</dbReference>
<dbReference type="KEGG" id="lgi:LOTGIDRAFT_160736"/>
<dbReference type="GO" id="GO:0097354">
    <property type="term" value="P:prenylation"/>
    <property type="evidence" value="ECO:0007669"/>
    <property type="project" value="UniProtKB-UniRule"/>
</dbReference>
<dbReference type="Pfam" id="PF07711">
    <property type="entry name" value="RabGGT_insert"/>
    <property type="match status" value="1"/>
</dbReference>
<keyword evidence="6" id="KW-0677">Repeat</keyword>
<feature type="region of interest" description="Disordered" evidence="9">
    <location>
        <begin position="1"/>
        <end position="25"/>
    </location>
</feature>
<feature type="domain" description="Rab geranylgeranyltransferase alpha subunit insert-domain" evidence="10">
    <location>
        <begin position="243"/>
        <end position="299"/>
    </location>
</feature>
<dbReference type="EC" id="2.5.1.60" evidence="8"/>
<keyword evidence="4" id="KW-0433">Leucine-rich repeat</keyword>
<reference evidence="11 12" key="1">
    <citation type="journal article" date="2013" name="Nature">
        <title>Insights into bilaterian evolution from three spiralian genomes.</title>
        <authorList>
            <person name="Simakov O."/>
            <person name="Marletaz F."/>
            <person name="Cho S.J."/>
            <person name="Edsinger-Gonzales E."/>
            <person name="Havlak P."/>
            <person name="Hellsten U."/>
            <person name="Kuo D.H."/>
            <person name="Larsson T."/>
            <person name="Lv J."/>
            <person name="Arendt D."/>
            <person name="Savage R."/>
            <person name="Osoegawa K."/>
            <person name="de Jong P."/>
            <person name="Grimwood J."/>
            <person name="Chapman J.A."/>
            <person name="Shapiro H."/>
            <person name="Aerts A."/>
            <person name="Otillar R.P."/>
            <person name="Terry A.Y."/>
            <person name="Boore J.L."/>
            <person name="Grigoriev I.V."/>
            <person name="Lindberg D.R."/>
            <person name="Seaver E.C."/>
            <person name="Weisblat D.A."/>
            <person name="Putnam N.H."/>
            <person name="Rokhsar D.S."/>
        </authorList>
    </citation>
    <scope>NUCLEOTIDE SEQUENCE [LARGE SCALE GENOMIC DNA]</scope>
</reference>
<keyword evidence="3 8" id="KW-0637">Prenyltransferase</keyword>
<evidence type="ECO:0000256" key="7">
    <source>
        <dbReference type="ARBA" id="ARBA00047658"/>
    </source>
</evidence>
<evidence type="ECO:0000313" key="12">
    <source>
        <dbReference type="Proteomes" id="UP000030746"/>
    </source>
</evidence>
<dbReference type="RefSeq" id="XP_009054186.1">
    <property type="nucleotide sequence ID" value="XM_009055938.1"/>
</dbReference>
<comment type="catalytic activity">
    <reaction evidence="7 8">
        <text>geranylgeranyl diphosphate + L-cysteinyl-[protein] = S-geranylgeranyl-L-cysteinyl-[protein] + diphosphate</text>
        <dbReference type="Rhea" id="RHEA:21240"/>
        <dbReference type="Rhea" id="RHEA-COMP:10131"/>
        <dbReference type="Rhea" id="RHEA-COMP:11537"/>
        <dbReference type="ChEBI" id="CHEBI:29950"/>
        <dbReference type="ChEBI" id="CHEBI:33019"/>
        <dbReference type="ChEBI" id="CHEBI:57533"/>
        <dbReference type="ChEBI" id="CHEBI:86021"/>
        <dbReference type="EC" id="2.5.1.60"/>
    </reaction>
</comment>
<dbReference type="GO" id="GO:0005968">
    <property type="term" value="C:Rab-protein geranylgeranyltransferase complex"/>
    <property type="evidence" value="ECO:0007669"/>
    <property type="project" value="TreeGrafter"/>
</dbReference>
<evidence type="ECO:0000256" key="1">
    <source>
        <dbReference type="ARBA" id="ARBA00006734"/>
    </source>
</evidence>
<protein>
    <recommendedName>
        <fullName evidence="8">Geranylgeranyl transferase type-2 subunit alpha</fullName>
        <ecNumber evidence="8">2.5.1.60</ecNumber>
    </recommendedName>
    <alternativeName>
        <fullName evidence="8">Geranylgeranyl transferase type II subunit alpha</fullName>
    </alternativeName>
</protein>
<dbReference type="OMA" id="RKFPKCY"/>